<feature type="region of interest" description="Disordered" evidence="2">
    <location>
        <begin position="230"/>
        <end position="256"/>
    </location>
</feature>
<evidence type="ECO:0000256" key="1">
    <source>
        <dbReference type="SAM" id="Coils"/>
    </source>
</evidence>
<name>A0ABV0NSL8_9TELE</name>
<evidence type="ECO:0000259" key="3">
    <source>
        <dbReference type="Pfam" id="PF23246"/>
    </source>
</evidence>
<reference evidence="4 5" key="1">
    <citation type="submission" date="2021-06" db="EMBL/GenBank/DDBJ databases">
        <authorList>
            <person name="Palmer J.M."/>
        </authorList>
    </citation>
    <scope>NUCLEOTIDE SEQUENCE [LARGE SCALE GENOMIC DNA]</scope>
    <source>
        <strain evidence="4 5">GA_2019</strain>
        <tissue evidence="4">Muscle</tissue>
    </source>
</reference>
<sequence length="256" mass="28531">MGPCDIVFFYHQSLDALVRSKELELEQAAEAYRNLQWLKQKSEEKEKTALREKDTIIHQLQAALQARTQEMQDLTTALVARVQAGPTGVVEELKAQLALKEKLFQELLSDRSQQTDEHQAQVQDLLNTLSSKDQYLQELIQEQEEAVQEESEAEIKALKEEIQLVLKKEKEAQVSCDPQDAAPKPSLNSSTEKIQTLHTDLDSVQALRGQLEEVLSRTRSMALALERAAKRQPDFGGGNGRGLASTAAVGTLTNAP</sequence>
<dbReference type="Proteomes" id="UP001476798">
    <property type="component" value="Unassembled WGS sequence"/>
</dbReference>
<protein>
    <recommendedName>
        <fullName evidence="3">CDK5 regulatory subunit-associated protein 2/Myomegalin coiled coil domain-containing protein</fullName>
    </recommendedName>
</protein>
<dbReference type="PANTHER" id="PTHR46501:SF2">
    <property type="entry name" value="MYOMEGALIN"/>
    <property type="match status" value="1"/>
</dbReference>
<feature type="domain" description="CDK5 regulatory subunit-associated protein 2/Myomegalin coiled coil" evidence="3">
    <location>
        <begin position="101"/>
        <end position="232"/>
    </location>
</feature>
<dbReference type="EMBL" id="JAHRIO010050266">
    <property type="protein sequence ID" value="MEQ2174270.1"/>
    <property type="molecule type" value="Genomic_DNA"/>
</dbReference>
<evidence type="ECO:0000256" key="2">
    <source>
        <dbReference type="SAM" id="MobiDB-lite"/>
    </source>
</evidence>
<comment type="caution">
    <text evidence="4">The sequence shown here is derived from an EMBL/GenBank/DDBJ whole genome shotgun (WGS) entry which is preliminary data.</text>
</comment>
<accession>A0ABV0NSL8</accession>
<keyword evidence="1" id="KW-0175">Coiled coil</keyword>
<evidence type="ECO:0000313" key="4">
    <source>
        <dbReference type="EMBL" id="MEQ2174270.1"/>
    </source>
</evidence>
<feature type="coiled-coil region" evidence="1">
    <location>
        <begin position="25"/>
        <end position="175"/>
    </location>
</feature>
<dbReference type="InterPro" id="IPR052593">
    <property type="entry name" value="MT-associated_AKAP9-binding"/>
</dbReference>
<dbReference type="InterPro" id="IPR056273">
    <property type="entry name" value="CDK5RAP2_MYOME_CC"/>
</dbReference>
<keyword evidence="5" id="KW-1185">Reference proteome</keyword>
<evidence type="ECO:0000313" key="5">
    <source>
        <dbReference type="Proteomes" id="UP001476798"/>
    </source>
</evidence>
<dbReference type="PANTHER" id="PTHR46501">
    <property type="entry name" value="MYOMEGALIN"/>
    <property type="match status" value="1"/>
</dbReference>
<dbReference type="Pfam" id="PF23246">
    <property type="entry name" value="CC_CDK5RAP2"/>
    <property type="match status" value="1"/>
</dbReference>
<gene>
    <name evidence="4" type="ORF">GOODEAATRI_006163</name>
</gene>
<organism evidence="4 5">
    <name type="scientific">Goodea atripinnis</name>
    <dbReference type="NCBI Taxonomy" id="208336"/>
    <lineage>
        <taxon>Eukaryota</taxon>
        <taxon>Metazoa</taxon>
        <taxon>Chordata</taxon>
        <taxon>Craniata</taxon>
        <taxon>Vertebrata</taxon>
        <taxon>Euteleostomi</taxon>
        <taxon>Actinopterygii</taxon>
        <taxon>Neopterygii</taxon>
        <taxon>Teleostei</taxon>
        <taxon>Neoteleostei</taxon>
        <taxon>Acanthomorphata</taxon>
        <taxon>Ovalentaria</taxon>
        <taxon>Atherinomorphae</taxon>
        <taxon>Cyprinodontiformes</taxon>
        <taxon>Goodeidae</taxon>
        <taxon>Goodea</taxon>
    </lineage>
</organism>
<proteinExistence type="predicted"/>